<dbReference type="EC" id="3.4.16.4" evidence="4"/>
<dbReference type="GO" id="GO:0000270">
    <property type="term" value="P:peptidoglycan metabolic process"/>
    <property type="evidence" value="ECO:0007669"/>
    <property type="project" value="TreeGrafter"/>
</dbReference>
<dbReference type="MEROPS" id="S13.003"/>
<name>A2SCH3_METPP</name>
<comment type="similarity">
    <text evidence="1">Belongs to the peptidase S13 family.</text>
</comment>
<proteinExistence type="inferred from homology"/>
<dbReference type="STRING" id="420662.Mpe_A0300"/>
<keyword evidence="5" id="KW-1185">Reference proteome</keyword>
<dbReference type="eggNOG" id="COG2027">
    <property type="taxonomic scope" value="Bacteria"/>
</dbReference>
<keyword evidence="2 4" id="KW-0378">Hydrolase</keyword>
<sequence length="514" mass="54292">MIRSPNLLWRCVVGVSALVGGTAMAAPNALPPDDLPAAVQTALKRAQLPADALVAYIIELGPPGPPRGLPRLTHRAQQPVNPASLMKLYTTGVALELLGPAWTWPTPVLTTGQVVDGVLQGDLILQGRGDPTLVIERLWLLLREVRQRGIHEIRGDIVLDGSAFMLNGADAGDPADFDGERFRPYNVRPDALLLNHKSVTLRFVPEPSRGVARVSTDVNLAGVQIDSAVPMVSGPCGDWRGSLKPAFDDPGRIRLTGLYPVSCGEKTWPVAYAEPGSYNVRLIAEAWHEVGGQLAGSVRNGPAPVAAQPLFEATSPPLAAVVRDINKFSNNVMAQQLFLSLGLIPAGTLPLPASATTVATGEVSTPQTPAGNTADAAREMVRAQVRSRAGCTDGEFSIDNGSGLSRQSRSSARCLGAWLQALWASPVMPELMSSLPLTGIDGTARRPGRNWGAALGRAHLKTGSLRDAMGLAGYVLGQSGRRYAFVAIVNHPSAGAARPVLDALVQWAAEDNGR</sequence>
<keyword evidence="3" id="KW-0732">Signal</keyword>
<dbReference type="RefSeq" id="WP_011827901.1">
    <property type="nucleotide sequence ID" value="NC_008825.1"/>
</dbReference>
<dbReference type="PANTHER" id="PTHR30023:SF0">
    <property type="entry name" value="PENICILLIN-SENSITIVE CARBOXYPEPTIDASE A"/>
    <property type="match status" value="1"/>
</dbReference>
<dbReference type="Gene3D" id="3.40.710.10">
    <property type="entry name" value="DD-peptidase/beta-lactamase superfamily"/>
    <property type="match status" value="1"/>
</dbReference>
<evidence type="ECO:0000313" key="4">
    <source>
        <dbReference type="EMBL" id="ABM93262.1"/>
    </source>
</evidence>
<evidence type="ECO:0000256" key="1">
    <source>
        <dbReference type="ARBA" id="ARBA00006096"/>
    </source>
</evidence>
<evidence type="ECO:0000256" key="3">
    <source>
        <dbReference type="SAM" id="SignalP"/>
    </source>
</evidence>
<keyword evidence="4" id="KW-0121">Carboxypeptidase</keyword>
<gene>
    <name evidence="4" type="ordered locus">Mpe_A0300</name>
</gene>
<dbReference type="Proteomes" id="UP000000366">
    <property type="component" value="Chromosome"/>
</dbReference>
<dbReference type="SUPFAM" id="SSF56601">
    <property type="entry name" value="beta-lactamase/transpeptidase-like"/>
    <property type="match status" value="1"/>
</dbReference>
<keyword evidence="4" id="KW-0645">Protease</keyword>
<dbReference type="KEGG" id="mpt:Mpe_A0300"/>
<accession>A2SCH3</accession>
<dbReference type="Gene3D" id="3.50.80.20">
    <property type="entry name" value="D-Ala-D-Ala carboxypeptidase C, peptidase S13"/>
    <property type="match status" value="1"/>
</dbReference>
<feature type="signal peptide" evidence="3">
    <location>
        <begin position="1"/>
        <end position="25"/>
    </location>
</feature>
<dbReference type="EMBL" id="CP000555">
    <property type="protein sequence ID" value="ABM93262.1"/>
    <property type="molecule type" value="Genomic_DNA"/>
</dbReference>
<dbReference type="GO" id="GO:0006508">
    <property type="term" value="P:proteolysis"/>
    <property type="evidence" value="ECO:0007669"/>
    <property type="project" value="InterPro"/>
</dbReference>
<evidence type="ECO:0000313" key="5">
    <source>
        <dbReference type="Proteomes" id="UP000000366"/>
    </source>
</evidence>
<dbReference type="GO" id="GO:0009002">
    <property type="term" value="F:serine-type D-Ala-D-Ala carboxypeptidase activity"/>
    <property type="evidence" value="ECO:0007669"/>
    <property type="project" value="UniProtKB-EC"/>
</dbReference>
<reference evidence="4 5" key="1">
    <citation type="journal article" date="2007" name="J. Bacteriol.">
        <title>Whole-genome analysis of the methyl tert-butyl ether-degrading beta-proteobacterium Methylibium petroleiphilum PM1.</title>
        <authorList>
            <person name="Kane S.R."/>
            <person name="Chakicherla A.Y."/>
            <person name="Chain P.S.G."/>
            <person name="Schmidt R."/>
            <person name="Shin M.W."/>
            <person name="Legler T.C."/>
            <person name="Scow K.M."/>
            <person name="Larimer F.W."/>
            <person name="Lucas S.M."/>
            <person name="Richardson P.M."/>
            <person name="Hristova K.R."/>
        </authorList>
    </citation>
    <scope>NUCLEOTIDE SEQUENCE [LARGE SCALE GENOMIC DNA]</scope>
    <source>
        <strain evidence="5">ATCC BAA-1232 / LMG 22953 / PM1</strain>
    </source>
</reference>
<dbReference type="PRINTS" id="PR00922">
    <property type="entry name" value="DADACBPTASE3"/>
</dbReference>
<feature type="chain" id="PRO_5002646052" evidence="3">
    <location>
        <begin position="26"/>
        <end position="514"/>
    </location>
</feature>
<protein>
    <submittedName>
        <fullName evidence="4">D-Ala-D-Ala carboxypeptidase 3 (S13) family</fullName>
        <ecNumber evidence="4">3.4.16.4</ecNumber>
    </submittedName>
</protein>
<evidence type="ECO:0000256" key="2">
    <source>
        <dbReference type="ARBA" id="ARBA00022801"/>
    </source>
</evidence>
<dbReference type="PANTHER" id="PTHR30023">
    <property type="entry name" value="D-ALANYL-D-ALANINE CARBOXYPEPTIDASE"/>
    <property type="match status" value="1"/>
</dbReference>
<dbReference type="HOGENOM" id="CLU_017692_2_1_4"/>
<dbReference type="AlphaFoldDB" id="A2SCH3"/>
<organism evidence="4 5">
    <name type="scientific">Methylibium petroleiphilum (strain ATCC BAA-1232 / LMG 22953 / PM1)</name>
    <dbReference type="NCBI Taxonomy" id="420662"/>
    <lineage>
        <taxon>Bacteria</taxon>
        <taxon>Pseudomonadati</taxon>
        <taxon>Pseudomonadota</taxon>
        <taxon>Betaproteobacteria</taxon>
        <taxon>Burkholderiales</taxon>
        <taxon>Sphaerotilaceae</taxon>
        <taxon>Methylibium</taxon>
    </lineage>
</organism>
<dbReference type="InterPro" id="IPR012338">
    <property type="entry name" value="Beta-lactam/transpept-like"/>
</dbReference>
<dbReference type="InterPro" id="IPR000667">
    <property type="entry name" value="Peptidase_S13"/>
</dbReference>
<dbReference type="Pfam" id="PF02113">
    <property type="entry name" value="Peptidase_S13"/>
    <property type="match status" value="1"/>
</dbReference>